<comment type="caution">
    <text evidence="2">The sequence shown here is derived from an EMBL/GenBank/DDBJ whole genome shotgun (WGS) entry which is preliminary data.</text>
</comment>
<organism evidence="2 3">
    <name type="scientific">Pilimelia columellifera subsp. columellifera</name>
    <dbReference type="NCBI Taxonomy" id="706583"/>
    <lineage>
        <taxon>Bacteria</taxon>
        <taxon>Bacillati</taxon>
        <taxon>Actinomycetota</taxon>
        <taxon>Actinomycetes</taxon>
        <taxon>Micromonosporales</taxon>
        <taxon>Micromonosporaceae</taxon>
        <taxon>Pilimelia</taxon>
    </lineage>
</organism>
<evidence type="ECO:0000313" key="2">
    <source>
        <dbReference type="EMBL" id="GAA2520477.1"/>
    </source>
</evidence>
<dbReference type="EMBL" id="BAAARY010000006">
    <property type="protein sequence ID" value="GAA2520477.1"/>
    <property type="molecule type" value="Genomic_DNA"/>
</dbReference>
<accession>A0ABN3NF23</accession>
<evidence type="ECO:0000256" key="1">
    <source>
        <dbReference type="SAM" id="MobiDB-lite"/>
    </source>
</evidence>
<feature type="region of interest" description="Disordered" evidence="1">
    <location>
        <begin position="19"/>
        <end position="69"/>
    </location>
</feature>
<evidence type="ECO:0000313" key="3">
    <source>
        <dbReference type="Proteomes" id="UP001499978"/>
    </source>
</evidence>
<dbReference type="Proteomes" id="UP001499978">
    <property type="component" value="Unassembled WGS sequence"/>
</dbReference>
<protein>
    <submittedName>
        <fullName evidence="2">Uncharacterized protein</fullName>
    </submittedName>
</protein>
<proteinExistence type="predicted"/>
<feature type="compositionally biased region" description="Low complexity" evidence="1">
    <location>
        <begin position="26"/>
        <end position="39"/>
    </location>
</feature>
<dbReference type="RefSeq" id="WP_344171085.1">
    <property type="nucleotide sequence ID" value="NZ_BAAARY010000006.1"/>
</dbReference>
<keyword evidence="3" id="KW-1185">Reference proteome</keyword>
<reference evidence="2 3" key="1">
    <citation type="journal article" date="2019" name="Int. J. Syst. Evol. Microbiol.">
        <title>The Global Catalogue of Microorganisms (GCM) 10K type strain sequencing project: providing services to taxonomists for standard genome sequencing and annotation.</title>
        <authorList>
            <consortium name="The Broad Institute Genomics Platform"/>
            <consortium name="The Broad Institute Genome Sequencing Center for Infectious Disease"/>
            <person name="Wu L."/>
            <person name="Ma J."/>
        </authorList>
    </citation>
    <scope>NUCLEOTIDE SEQUENCE [LARGE SCALE GENOMIC DNA]</scope>
    <source>
        <strain evidence="2 3">JCM 3367</strain>
    </source>
</reference>
<name>A0ABN3NF23_9ACTN</name>
<gene>
    <name evidence="2" type="ORF">GCM10010201_17520</name>
</gene>
<sequence length="175" mass="18196">MSAALATLGVALGAAGCTSSEPAVWSAAPTPTSSASPEPTATPSPTPTASTSPKAKPRPSGSTAAPGRSVLVRRAGGFGGVNEALTVDAQGRWLHRNQRRDRRGVLTARQRDRLQGLLADRALAREAQRRPGGCGDTVLTAVVVGRINVSWRECGVGRPPVAQRIIDVLTEWTSL</sequence>